<sequence length="49" mass="5742">ISFRTYYRKRREAIEALSSVLWGYTSKDSLDVLEQFFPDLKAGENKQGK</sequence>
<protein>
    <submittedName>
        <fullName evidence="1">Uncharacterized protein</fullName>
    </submittedName>
</protein>
<proteinExistence type="predicted"/>
<comment type="caution">
    <text evidence="1">The sequence shown here is derived from an EMBL/GenBank/DDBJ whole genome shotgun (WGS) entry which is preliminary data.</text>
</comment>
<name>K1U260_9ZZZZ</name>
<accession>K1U260</accession>
<feature type="non-terminal residue" evidence="1">
    <location>
        <position position="1"/>
    </location>
</feature>
<reference evidence="1" key="1">
    <citation type="journal article" date="2013" name="Environ. Microbiol.">
        <title>Microbiota from the distal guts of lean and obese adolescents exhibit partial functional redundancy besides clear differences in community structure.</title>
        <authorList>
            <person name="Ferrer M."/>
            <person name="Ruiz A."/>
            <person name="Lanza F."/>
            <person name="Haange S.B."/>
            <person name="Oberbach A."/>
            <person name="Till H."/>
            <person name="Bargiela R."/>
            <person name="Campoy C."/>
            <person name="Segura M.T."/>
            <person name="Richter M."/>
            <person name="von Bergen M."/>
            <person name="Seifert J."/>
            <person name="Suarez A."/>
        </authorList>
    </citation>
    <scope>NUCLEOTIDE SEQUENCE</scope>
</reference>
<gene>
    <name evidence="1" type="ORF">LEA_02552</name>
</gene>
<evidence type="ECO:0000313" key="1">
    <source>
        <dbReference type="EMBL" id="EKC79332.1"/>
    </source>
</evidence>
<organism evidence="1">
    <name type="scientific">human gut metagenome</name>
    <dbReference type="NCBI Taxonomy" id="408170"/>
    <lineage>
        <taxon>unclassified sequences</taxon>
        <taxon>metagenomes</taxon>
        <taxon>organismal metagenomes</taxon>
    </lineage>
</organism>
<dbReference type="EMBL" id="AJWY01001747">
    <property type="protein sequence ID" value="EKC79332.1"/>
    <property type="molecule type" value="Genomic_DNA"/>
</dbReference>
<dbReference type="AlphaFoldDB" id="K1U260"/>